<evidence type="ECO:0000256" key="3">
    <source>
        <dbReference type="ARBA" id="ARBA00022692"/>
    </source>
</evidence>
<evidence type="ECO:0000256" key="5">
    <source>
        <dbReference type="ARBA" id="ARBA00023136"/>
    </source>
</evidence>
<protein>
    <submittedName>
        <fullName evidence="7">ABC transporter permease</fullName>
    </submittedName>
</protein>
<keyword evidence="5 6" id="KW-0472">Membrane</keyword>
<evidence type="ECO:0000256" key="1">
    <source>
        <dbReference type="ARBA" id="ARBA00004651"/>
    </source>
</evidence>
<dbReference type="CDD" id="cd06580">
    <property type="entry name" value="TM_PBP1_transp_TpRbsC_like"/>
    <property type="match status" value="1"/>
</dbReference>
<feature type="transmembrane region" description="Helical" evidence="6">
    <location>
        <begin position="126"/>
        <end position="144"/>
    </location>
</feature>
<comment type="caution">
    <text evidence="7">The sequence shown here is derived from an EMBL/GenBank/DDBJ whole genome shotgun (WGS) entry which is preliminary data.</text>
</comment>
<evidence type="ECO:0000256" key="6">
    <source>
        <dbReference type="SAM" id="Phobius"/>
    </source>
</evidence>
<dbReference type="EMBL" id="DTHV01000009">
    <property type="protein sequence ID" value="HGW59854.1"/>
    <property type="molecule type" value="Genomic_DNA"/>
</dbReference>
<proteinExistence type="predicted"/>
<keyword evidence="3 6" id="KW-0812">Transmembrane</keyword>
<keyword evidence="2" id="KW-1003">Cell membrane</keyword>
<sequence length="288" mass="30751">MCVAFRSGMVNIGGEGQIIVGAILTTFVALKLPSLPKIISVMILLLVGFVGGGIYGLIPGVLKAYLNINEILTTVMLNSIATQVLYLLLRGPMMDPLEKAFGTGYPQSSIITQSAWLTRFFQGKRLHTGIFIAIILAIAMYYLLWKTTIGYKMRAVGKNKNASRYGGINVERYMILSMLIAGGMAGIAGAVEVMGIHHRLLDGISAGYGFSGIVAALFGKLNPLGTIPASILFGSILFGADSLQRTVGIPAAMVYAIEGLVVVFAVSGEIISRKIASRNTEILTEDEK</sequence>
<dbReference type="GO" id="GO:0005886">
    <property type="term" value="C:plasma membrane"/>
    <property type="evidence" value="ECO:0007669"/>
    <property type="project" value="UniProtKB-SubCell"/>
</dbReference>
<feature type="transmembrane region" description="Helical" evidence="6">
    <location>
        <begin position="173"/>
        <end position="194"/>
    </location>
</feature>
<reference evidence="7" key="1">
    <citation type="journal article" date="2020" name="mSystems">
        <title>Genome- and Community-Level Interaction Insights into Carbon Utilization and Element Cycling Functions of Hydrothermarchaeota in Hydrothermal Sediment.</title>
        <authorList>
            <person name="Zhou Z."/>
            <person name="Liu Y."/>
            <person name="Xu W."/>
            <person name="Pan J."/>
            <person name="Luo Z.H."/>
            <person name="Li M."/>
        </authorList>
    </citation>
    <scope>NUCLEOTIDE SEQUENCE [LARGE SCALE GENOMIC DNA]</scope>
    <source>
        <strain evidence="7">SpSt-794</strain>
    </source>
</reference>
<evidence type="ECO:0000313" key="7">
    <source>
        <dbReference type="EMBL" id="HGW59854.1"/>
    </source>
</evidence>
<feature type="transmembrane region" description="Helical" evidence="6">
    <location>
        <begin position="249"/>
        <end position="271"/>
    </location>
</feature>
<gene>
    <name evidence="7" type="ORF">ENV82_00195</name>
</gene>
<feature type="transmembrane region" description="Helical" evidence="6">
    <location>
        <begin position="12"/>
        <end position="32"/>
    </location>
</feature>
<name>A0A7C4TWB5_9BACT</name>
<dbReference type="PANTHER" id="PTHR47089">
    <property type="entry name" value="ABC TRANSPORTER, PERMEASE PROTEIN"/>
    <property type="match status" value="1"/>
</dbReference>
<dbReference type="AlphaFoldDB" id="A0A7C4TWB5"/>
<dbReference type="PANTHER" id="PTHR47089:SF1">
    <property type="entry name" value="GUANOSINE ABC TRANSPORTER PERMEASE PROTEIN NUPP"/>
    <property type="match status" value="1"/>
</dbReference>
<feature type="transmembrane region" description="Helical" evidence="6">
    <location>
        <begin position="70"/>
        <end position="89"/>
    </location>
</feature>
<dbReference type="GO" id="GO:0022857">
    <property type="term" value="F:transmembrane transporter activity"/>
    <property type="evidence" value="ECO:0007669"/>
    <property type="project" value="InterPro"/>
</dbReference>
<dbReference type="InterPro" id="IPR001851">
    <property type="entry name" value="ABC_transp_permease"/>
</dbReference>
<dbReference type="Pfam" id="PF02653">
    <property type="entry name" value="BPD_transp_2"/>
    <property type="match status" value="1"/>
</dbReference>
<organism evidence="7">
    <name type="scientific">Caldisericum exile</name>
    <dbReference type="NCBI Taxonomy" id="693075"/>
    <lineage>
        <taxon>Bacteria</taxon>
        <taxon>Pseudomonadati</taxon>
        <taxon>Caldisericota/Cryosericota group</taxon>
        <taxon>Caldisericota</taxon>
        <taxon>Caldisericia</taxon>
        <taxon>Caldisericales</taxon>
        <taxon>Caldisericaceae</taxon>
        <taxon>Caldisericum</taxon>
    </lineage>
</organism>
<evidence type="ECO:0000256" key="2">
    <source>
        <dbReference type="ARBA" id="ARBA00022475"/>
    </source>
</evidence>
<accession>A0A7C4TWB5</accession>
<evidence type="ECO:0000256" key="4">
    <source>
        <dbReference type="ARBA" id="ARBA00022989"/>
    </source>
</evidence>
<keyword evidence="4 6" id="KW-1133">Transmembrane helix</keyword>
<feature type="transmembrane region" description="Helical" evidence="6">
    <location>
        <begin position="38"/>
        <end position="58"/>
    </location>
</feature>
<comment type="subcellular location">
    <subcellularLocation>
        <location evidence="1">Cell membrane</location>
        <topology evidence="1">Multi-pass membrane protein</topology>
    </subcellularLocation>
</comment>